<dbReference type="SUPFAM" id="SSF54826">
    <property type="entry name" value="Enolase N-terminal domain-like"/>
    <property type="match status" value="1"/>
</dbReference>
<dbReference type="EMBL" id="WNDS01000004">
    <property type="protein sequence ID" value="KAF1014241.1"/>
    <property type="molecule type" value="Genomic_DNA"/>
</dbReference>
<evidence type="ECO:0000256" key="3">
    <source>
        <dbReference type="ARBA" id="ARBA00022723"/>
    </source>
</evidence>
<dbReference type="Gene3D" id="3.30.390.10">
    <property type="entry name" value="Enolase-like, N-terminal domain"/>
    <property type="match status" value="1"/>
</dbReference>
<dbReference type="GO" id="GO:0006518">
    <property type="term" value="P:peptide metabolic process"/>
    <property type="evidence" value="ECO:0007669"/>
    <property type="project" value="UniProtKB-ARBA"/>
</dbReference>
<proteinExistence type="inferred from homology"/>
<evidence type="ECO:0000313" key="6">
    <source>
        <dbReference type="EMBL" id="KAF1014241.1"/>
    </source>
</evidence>
<protein>
    <submittedName>
        <fullName evidence="6">L-Ala-D/L-Glu epimerase</fullName>
    </submittedName>
</protein>
<comment type="cofactor">
    <cofactor evidence="1">
        <name>Mg(2+)</name>
        <dbReference type="ChEBI" id="CHEBI:18420"/>
    </cofactor>
</comment>
<dbReference type="Proteomes" id="UP000487117">
    <property type="component" value="Unassembled WGS sequence"/>
</dbReference>
<evidence type="ECO:0000259" key="5">
    <source>
        <dbReference type="Pfam" id="PF02746"/>
    </source>
</evidence>
<evidence type="ECO:0000256" key="2">
    <source>
        <dbReference type="ARBA" id="ARBA00008031"/>
    </source>
</evidence>
<dbReference type="InterPro" id="IPR029017">
    <property type="entry name" value="Enolase-like_N"/>
</dbReference>
<dbReference type="InterPro" id="IPR013341">
    <property type="entry name" value="Mandelate_racemase_N_dom"/>
</dbReference>
<evidence type="ECO:0000313" key="7">
    <source>
        <dbReference type="Proteomes" id="UP000487117"/>
    </source>
</evidence>
<reference evidence="7" key="1">
    <citation type="journal article" date="2020" name="MBio">
        <title>Horizontal gene transfer to a defensive symbiont with a reduced genome amongst a multipartite beetle microbiome.</title>
        <authorList>
            <person name="Waterworth S.C."/>
            <person name="Florez L.V."/>
            <person name="Rees E.R."/>
            <person name="Hertweck C."/>
            <person name="Kaltenpoth M."/>
            <person name="Kwan J.C."/>
        </authorList>
    </citation>
    <scope>NUCLEOTIDE SEQUENCE [LARGE SCALE GENOMIC DNA]</scope>
</reference>
<evidence type="ECO:0000256" key="4">
    <source>
        <dbReference type="ARBA" id="ARBA00022842"/>
    </source>
</evidence>
<dbReference type="AlphaFoldDB" id="A0A7V8FF76"/>
<keyword evidence="4" id="KW-0460">Magnesium</keyword>
<feature type="domain" description="Mandelate racemase/muconate lactonizing enzyme N-terminal" evidence="5">
    <location>
        <begin position="13"/>
        <end position="116"/>
    </location>
</feature>
<dbReference type="PANTHER" id="PTHR48073:SF2">
    <property type="entry name" value="O-SUCCINYLBENZOATE SYNTHASE"/>
    <property type="match status" value="1"/>
</dbReference>
<dbReference type="Pfam" id="PF02746">
    <property type="entry name" value="MR_MLE_N"/>
    <property type="match status" value="1"/>
</dbReference>
<dbReference type="GO" id="GO:0046872">
    <property type="term" value="F:metal ion binding"/>
    <property type="evidence" value="ECO:0007669"/>
    <property type="project" value="UniProtKB-KW"/>
</dbReference>
<dbReference type="GO" id="GO:0016853">
    <property type="term" value="F:isomerase activity"/>
    <property type="evidence" value="ECO:0007669"/>
    <property type="project" value="UniProtKB-ARBA"/>
</dbReference>
<evidence type="ECO:0000256" key="1">
    <source>
        <dbReference type="ARBA" id="ARBA00001946"/>
    </source>
</evidence>
<comment type="caution">
    <text evidence="6">The sequence shown here is derived from an EMBL/GenBank/DDBJ whole genome shotgun (WGS) entry which is preliminary data.</text>
</comment>
<organism evidence="6 7">
    <name type="scientific">Stenotrophomonas maltophilia</name>
    <name type="common">Pseudomonas maltophilia</name>
    <name type="synonym">Xanthomonas maltophilia</name>
    <dbReference type="NCBI Taxonomy" id="40324"/>
    <lineage>
        <taxon>Bacteria</taxon>
        <taxon>Pseudomonadati</taxon>
        <taxon>Pseudomonadota</taxon>
        <taxon>Gammaproteobacteria</taxon>
        <taxon>Lysobacterales</taxon>
        <taxon>Lysobacteraceae</taxon>
        <taxon>Stenotrophomonas</taxon>
        <taxon>Stenotrophomonas maltophilia group</taxon>
    </lineage>
</organism>
<keyword evidence="3" id="KW-0479">Metal-binding</keyword>
<gene>
    <name evidence="6" type="primary">ykfB</name>
    <name evidence="6" type="ORF">GAK31_03265</name>
</gene>
<comment type="similarity">
    <text evidence="2">Belongs to the mandelate racemase/muconate lactonizing enzyme family.</text>
</comment>
<sequence length="158" mass="17381">MKITAFELGRLRVPLKTPFKTALRTVDAAESVVVRLHTDTGRTGLGEAAATAVITGETHGSIIAAISQHIAPRLIGQPVADLNRLCGQVQNAMARNSRAKAAVDIALHDLWAQLHGARCTSCWAAAYPNSPPTSPSAWMRWTPWWPMRVRRWRRATPR</sequence>
<name>A0A7V8FF76_STEMA</name>
<dbReference type="PANTHER" id="PTHR48073">
    <property type="entry name" value="O-SUCCINYLBENZOATE SYNTHASE-RELATED"/>
    <property type="match status" value="1"/>
</dbReference>
<dbReference type="FunFam" id="3.30.390.10:FF:000009">
    <property type="entry name" value="Hydrophobic dipeptide epimerase"/>
    <property type="match status" value="1"/>
</dbReference>
<accession>A0A7V8FF76</accession>